<reference evidence="10 11" key="1">
    <citation type="submission" date="2019-07" db="EMBL/GenBank/DDBJ databases">
        <title>Genomes of Cafeteria roenbergensis.</title>
        <authorList>
            <person name="Fischer M.G."/>
            <person name="Hackl T."/>
            <person name="Roman M."/>
        </authorList>
    </citation>
    <scope>NUCLEOTIDE SEQUENCE [LARGE SCALE GENOMIC DNA]</scope>
    <source>
        <strain evidence="6 11">BVI</strain>
        <strain evidence="7 13">Cflag</strain>
        <strain evidence="9 10">E4-10P</strain>
        <strain evidence="8 12">RCC970-E3</strain>
    </source>
</reference>
<evidence type="ECO:0000313" key="8">
    <source>
        <dbReference type="EMBL" id="KAA0172004.1"/>
    </source>
</evidence>
<dbReference type="Proteomes" id="UP000322899">
    <property type="component" value="Unassembled WGS sequence"/>
</dbReference>
<accession>A0A5A8E4M9</accession>
<dbReference type="AlphaFoldDB" id="A0A5A8E4M9"/>
<evidence type="ECO:0000313" key="13">
    <source>
        <dbReference type="Proteomes" id="UP000325113"/>
    </source>
</evidence>
<dbReference type="EMBL" id="VLTO01000002">
    <property type="protein sequence ID" value="KAA0177988.1"/>
    <property type="molecule type" value="Genomic_DNA"/>
</dbReference>
<evidence type="ECO:0000259" key="4">
    <source>
        <dbReference type="PROSITE" id="PS50102"/>
    </source>
</evidence>
<keyword evidence="1 2" id="KW-0694">RNA-binding</keyword>
<evidence type="ECO:0000313" key="10">
    <source>
        <dbReference type="Proteomes" id="UP000322899"/>
    </source>
</evidence>
<evidence type="ECO:0000256" key="2">
    <source>
        <dbReference type="PROSITE-ProRule" id="PRU00176"/>
    </source>
</evidence>
<protein>
    <recommendedName>
        <fullName evidence="4">RRM domain-containing protein</fullName>
    </recommendedName>
</protein>
<dbReference type="EMBL" id="VLTL01000003">
    <property type="protein sequence ID" value="KAA0172004.1"/>
    <property type="molecule type" value="Genomic_DNA"/>
</dbReference>
<evidence type="ECO:0000313" key="6">
    <source>
        <dbReference type="EMBL" id="KAA0157582.1"/>
    </source>
</evidence>
<dbReference type="InterPro" id="IPR035979">
    <property type="entry name" value="RBD_domain_sf"/>
</dbReference>
<evidence type="ECO:0000313" key="11">
    <source>
        <dbReference type="Proteomes" id="UP000323011"/>
    </source>
</evidence>
<evidence type="ECO:0000313" key="9">
    <source>
        <dbReference type="EMBL" id="KAA0177988.1"/>
    </source>
</evidence>
<dbReference type="EMBL" id="VLTN01000001">
    <property type="protein sequence ID" value="KAA0157582.1"/>
    <property type="molecule type" value="Genomic_DNA"/>
</dbReference>
<dbReference type="Proteomes" id="UP000324907">
    <property type="component" value="Unassembled WGS sequence"/>
</dbReference>
<keyword evidence="11" id="KW-1185">Reference proteome</keyword>
<evidence type="ECO:0000256" key="1">
    <source>
        <dbReference type="ARBA" id="ARBA00022884"/>
    </source>
</evidence>
<dbReference type="InterPro" id="IPR012677">
    <property type="entry name" value="Nucleotide-bd_a/b_plait_sf"/>
</dbReference>
<evidence type="ECO:0000313" key="7">
    <source>
        <dbReference type="EMBL" id="KAA0160412.1"/>
    </source>
</evidence>
<dbReference type="Gene3D" id="3.30.70.330">
    <property type="match status" value="2"/>
</dbReference>
<proteinExistence type="predicted"/>
<feature type="compositionally biased region" description="Basic and acidic residues" evidence="3">
    <location>
        <begin position="106"/>
        <end position="124"/>
    </location>
</feature>
<feature type="domain" description="RRM" evidence="4">
    <location>
        <begin position="10"/>
        <end position="88"/>
    </location>
</feature>
<dbReference type="PANTHER" id="PTHR48025">
    <property type="entry name" value="OS02G0815200 PROTEIN"/>
    <property type="match status" value="1"/>
</dbReference>
<evidence type="ECO:0000313" key="12">
    <source>
        <dbReference type="Proteomes" id="UP000324907"/>
    </source>
</evidence>
<organism evidence="8 12">
    <name type="scientific">Cafeteria roenbergensis</name>
    <name type="common">Marine flagellate</name>
    <dbReference type="NCBI Taxonomy" id="33653"/>
    <lineage>
        <taxon>Eukaryota</taxon>
        <taxon>Sar</taxon>
        <taxon>Stramenopiles</taxon>
        <taxon>Bigyra</taxon>
        <taxon>Opalozoa</taxon>
        <taxon>Bicosoecida</taxon>
        <taxon>Cafeteriaceae</taxon>
        <taxon>Cafeteria</taxon>
    </lineage>
</organism>
<gene>
    <name evidence="5" type="ORF">CROE0942_LOCUS8551</name>
    <name evidence="9" type="ORF">FNF27_00536</name>
    <name evidence="8" type="ORF">FNF28_00321</name>
    <name evidence="6" type="ORF">FNF29_00158</name>
    <name evidence="7" type="ORF">FNF31_04281</name>
</gene>
<evidence type="ECO:0000256" key="3">
    <source>
        <dbReference type="SAM" id="MobiDB-lite"/>
    </source>
</evidence>
<evidence type="ECO:0000313" key="5">
    <source>
        <dbReference type="EMBL" id="CAD8564174.1"/>
    </source>
</evidence>
<reference evidence="5" key="2">
    <citation type="submission" date="2021-01" db="EMBL/GenBank/DDBJ databases">
        <authorList>
            <person name="Corre E."/>
            <person name="Pelletier E."/>
            <person name="Niang G."/>
            <person name="Scheremetjew M."/>
            <person name="Finn R."/>
            <person name="Kale V."/>
            <person name="Holt S."/>
            <person name="Cochrane G."/>
            <person name="Meng A."/>
            <person name="Brown T."/>
            <person name="Cohen L."/>
        </authorList>
    </citation>
    <scope>NUCLEOTIDE SEQUENCE</scope>
    <source>
        <strain evidence="5">E4-10</strain>
    </source>
</reference>
<dbReference type="InterPro" id="IPR050502">
    <property type="entry name" value="Euk_RNA-bind_prot"/>
</dbReference>
<name>A0A5A8E4M9_CAFRO</name>
<dbReference type="InterPro" id="IPR000504">
    <property type="entry name" value="RRM_dom"/>
</dbReference>
<dbReference type="Proteomes" id="UP000323011">
    <property type="component" value="Unassembled WGS sequence"/>
</dbReference>
<dbReference type="Pfam" id="PF00076">
    <property type="entry name" value="RRM_1"/>
    <property type="match status" value="2"/>
</dbReference>
<dbReference type="OMA" id="MHGKDVN"/>
<dbReference type="EMBL" id="VLTM01000044">
    <property type="protein sequence ID" value="KAA0160412.1"/>
    <property type="molecule type" value="Genomic_DNA"/>
</dbReference>
<sequence length="215" mass="22995">MAAADAPVANRVFVGNLAWATTDETLLTHMSGAGSVTSASVLRYSDSGRSKGSGLVDFASAEDAERAIAELTDTELDGRQIFVRADRGGMPPGSRPPRRTGGGEGTGRRAERTEGRRTGGDRPAPRSSTPFGPTGEPGTAAFVKNLAWETTDVGLLDFFGDFKSTAAEISRRDGRSRGWGIVRFATVEDRDAAVAELNDHELDGRPLHVREYRED</sequence>
<dbReference type="PANTHER" id="PTHR48025:SF1">
    <property type="entry name" value="RRM DOMAIN-CONTAINING PROTEIN"/>
    <property type="match status" value="1"/>
</dbReference>
<dbReference type="GO" id="GO:0003729">
    <property type="term" value="F:mRNA binding"/>
    <property type="evidence" value="ECO:0007669"/>
    <property type="project" value="TreeGrafter"/>
</dbReference>
<dbReference type="SUPFAM" id="SSF54928">
    <property type="entry name" value="RNA-binding domain, RBD"/>
    <property type="match status" value="1"/>
</dbReference>
<dbReference type="GO" id="GO:0005634">
    <property type="term" value="C:nucleus"/>
    <property type="evidence" value="ECO:0007669"/>
    <property type="project" value="TreeGrafter"/>
</dbReference>
<dbReference type="SMART" id="SM00360">
    <property type="entry name" value="RRM"/>
    <property type="match status" value="2"/>
</dbReference>
<dbReference type="Proteomes" id="UP000325113">
    <property type="component" value="Unassembled WGS sequence"/>
</dbReference>
<feature type="region of interest" description="Disordered" evidence="3">
    <location>
        <begin position="79"/>
        <end position="138"/>
    </location>
</feature>
<feature type="domain" description="RRM" evidence="4">
    <location>
        <begin position="139"/>
        <end position="214"/>
    </location>
</feature>
<dbReference type="PROSITE" id="PS50102">
    <property type="entry name" value="RRM"/>
    <property type="match status" value="2"/>
</dbReference>
<dbReference type="OrthoDB" id="272703at2759"/>
<dbReference type="EMBL" id="HBET01012475">
    <property type="protein sequence ID" value="CAD8564174.1"/>
    <property type="molecule type" value="Transcribed_RNA"/>
</dbReference>